<proteinExistence type="predicted"/>
<dbReference type="RefSeq" id="WP_055981654.1">
    <property type="nucleotide sequence ID" value="NZ_BAABEG010000001.1"/>
</dbReference>
<reference evidence="1 2" key="1">
    <citation type="submission" date="2020-08" db="EMBL/GenBank/DDBJ databases">
        <title>Genomic Encyclopedia of Type Strains, Phase IV (KMG-IV): sequencing the most valuable type-strain genomes for metagenomic binning, comparative biology and taxonomic classification.</title>
        <authorList>
            <person name="Goeker M."/>
        </authorList>
    </citation>
    <scope>NUCLEOTIDE SEQUENCE [LARGE SCALE GENOMIC DNA]</scope>
    <source>
        <strain evidence="1 2">DSM 7051</strain>
    </source>
</reference>
<dbReference type="EMBL" id="JACHOU010000003">
    <property type="protein sequence ID" value="MBB6353991.1"/>
    <property type="molecule type" value="Genomic_DNA"/>
</dbReference>
<keyword evidence="2" id="KW-1185">Reference proteome</keyword>
<protein>
    <submittedName>
        <fullName evidence="1">Uncharacterized protein</fullName>
    </submittedName>
</protein>
<gene>
    <name evidence="1" type="ORF">GGR00_001765</name>
</gene>
<sequence>MDRLVEVLATITAIAFSWPDFTRMLEVKIEQTPSTLMSVCVAAAVHLGVIGYAFKHIGAGLGLAAWTAGMVTALSFRVHRVPIAARLLLACLAFAVVQASAEIPPI</sequence>
<evidence type="ECO:0000313" key="1">
    <source>
        <dbReference type="EMBL" id="MBB6353991.1"/>
    </source>
</evidence>
<name>A0A7X0F6D5_9HYPH</name>
<evidence type="ECO:0000313" key="2">
    <source>
        <dbReference type="Proteomes" id="UP000536262"/>
    </source>
</evidence>
<dbReference type="AlphaFoldDB" id="A0A7X0F6D5"/>
<accession>A0A7X0F6D5</accession>
<dbReference type="Proteomes" id="UP000536262">
    <property type="component" value="Unassembled WGS sequence"/>
</dbReference>
<organism evidence="1 2">
    <name type="scientific">Aminobacter aganoensis</name>
    <dbReference type="NCBI Taxonomy" id="83264"/>
    <lineage>
        <taxon>Bacteria</taxon>
        <taxon>Pseudomonadati</taxon>
        <taxon>Pseudomonadota</taxon>
        <taxon>Alphaproteobacteria</taxon>
        <taxon>Hyphomicrobiales</taxon>
        <taxon>Phyllobacteriaceae</taxon>
        <taxon>Aminobacter</taxon>
    </lineage>
</organism>
<comment type="caution">
    <text evidence="1">The sequence shown here is derived from an EMBL/GenBank/DDBJ whole genome shotgun (WGS) entry which is preliminary data.</text>
</comment>